<dbReference type="CDD" id="cd03809">
    <property type="entry name" value="GT4_MtfB-like"/>
    <property type="match status" value="1"/>
</dbReference>
<evidence type="ECO:0000256" key="1">
    <source>
        <dbReference type="ARBA" id="ARBA00022679"/>
    </source>
</evidence>
<name>A0A0G0N0Q6_9BACT</name>
<organism evidence="4 5">
    <name type="scientific">Candidatus Falkowbacteria bacterium GW2011_GWE1_38_31</name>
    <dbReference type="NCBI Taxonomy" id="1618638"/>
    <lineage>
        <taxon>Bacteria</taxon>
        <taxon>Candidatus Falkowiibacteriota</taxon>
    </lineage>
</organism>
<dbReference type="Pfam" id="PF13439">
    <property type="entry name" value="Glyco_transf_4"/>
    <property type="match status" value="1"/>
</dbReference>
<gene>
    <name evidence="4" type="ORF">US91_C0003G0006</name>
</gene>
<evidence type="ECO:0000259" key="2">
    <source>
        <dbReference type="Pfam" id="PF00534"/>
    </source>
</evidence>
<comment type="caution">
    <text evidence="4">The sequence shown here is derived from an EMBL/GenBank/DDBJ whole genome shotgun (WGS) entry which is preliminary data.</text>
</comment>
<dbReference type="InterPro" id="IPR028098">
    <property type="entry name" value="Glyco_trans_4-like_N"/>
</dbReference>
<dbReference type="AlphaFoldDB" id="A0A0G0N0Q6"/>
<dbReference type="GO" id="GO:0016757">
    <property type="term" value="F:glycosyltransferase activity"/>
    <property type="evidence" value="ECO:0007669"/>
    <property type="project" value="InterPro"/>
</dbReference>
<dbReference type="InterPro" id="IPR001296">
    <property type="entry name" value="Glyco_trans_1"/>
</dbReference>
<evidence type="ECO:0000313" key="4">
    <source>
        <dbReference type="EMBL" id="KKQ70676.1"/>
    </source>
</evidence>
<dbReference type="SUPFAM" id="SSF53756">
    <property type="entry name" value="UDP-Glycosyltransferase/glycogen phosphorylase"/>
    <property type="match status" value="1"/>
</dbReference>
<dbReference type="PANTHER" id="PTHR46401:SF2">
    <property type="entry name" value="GLYCOSYLTRANSFERASE WBBK-RELATED"/>
    <property type="match status" value="1"/>
</dbReference>
<accession>A0A0G0N0Q6</accession>
<proteinExistence type="predicted"/>
<dbReference type="Gene3D" id="3.40.50.2000">
    <property type="entry name" value="Glycogen Phosphorylase B"/>
    <property type="match status" value="2"/>
</dbReference>
<evidence type="ECO:0000313" key="5">
    <source>
        <dbReference type="Proteomes" id="UP000034022"/>
    </source>
</evidence>
<dbReference type="Proteomes" id="UP000034022">
    <property type="component" value="Unassembled WGS sequence"/>
</dbReference>
<protein>
    <submittedName>
        <fullName evidence="4">Glycosyl transferase group 1</fullName>
    </submittedName>
</protein>
<sequence length="426" mass="48695">MLIGIDASRANKEHKIGTEWYAYYLIRNFAKIDSKNQYILYTDKPLGPGLADLINEENDAEKSDFSIAYDKQGFQIIKSPYNNFKAKVLKWPYKNFWTLGRLSLECFVSAPNVLFIPSHTLPLIHPRKSMVTIHDIGFMRNRCLYRHEPIGPEGKKTRLLTNIIARLFTFGKYSSEATDYLHWSTDYTLRKAKKVITVSNGSRADILSHYHVSEKKIQAIYNGYNEKKFKAITDRKILDSVLDKYGIKGPYIFYSGKIEKKKNIPALIEAFAIMRDRNPDIKHKLVLAGDAFYGYDEAHYIISEYNLDDEVLLPGWINENDMPYIYSGANAFVFPSNYEAFGTSLLEAMACGLPICASDISSIPEVLQGAGLLFDPCDIYSIAEAMKEILTDEHLREELIKSGYERVKDFSWRKCAEETLAVINGL</sequence>
<dbReference type="GO" id="GO:0009103">
    <property type="term" value="P:lipopolysaccharide biosynthetic process"/>
    <property type="evidence" value="ECO:0007669"/>
    <property type="project" value="TreeGrafter"/>
</dbReference>
<dbReference type="EMBL" id="LBUU01000003">
    <property type="protein sequence ID" value="KKQ70676.1"/>
    <property type="molecule type" value="Genomic_DNA"/>
</dbReference>
<dbReference type="PANTHER" id="PTHR46401">
    <property type="entry name" value="GLYCOSYLTRANSFERASE WBBK-RELATED"/>
    <property type="match status" value="1"/>
</dbReference>
<feature type="domain" description="Glycosyltransferase subfamily 4-like N-terminal" evidence="3">
    <location>
        <begin position="138"/>
        <end position="226"/>
    </location>
</feature>
<reference evidence="4 5" key="1">
    <citation type="journal article" date="2015" name="Nature">
        <title>rRNA introns, odd ribosomes, and small enigmatic genomes across a large radiation of phyla.</title>
        <authorList>
            <person name="Brown C.T."/>
            <person name="Hug L.A."/>
            <person name="Thomas B.C."/>
            <person name="Sharon I."/>
            <person name="Castelle C.J."/>
            <person name="Singh A."/>
            <person name="Wilkins M.J."/>
            <person name="Williams K.H."/>
            <person name="Banfield J.F."/>
        </authorList>
    </citation>
    <scope>NUCLEOTIDE SEQUENCE [LARGE SCALE GENOMIC DNA]</scope>
</reference>
<dbReference type="Pfam" id="PF00534">
    <property type="entry name" value="Glycos_transf_1"/>
    <property type="match status" value="1"/>
</dbReference>
<keyword evidence="1 4" id="KW-0808">Transferase</keyword>
<evidence type="ECO:0000259" key="3">
    <source>
        <dbReference type="Pfam" id="PF13439"/>
    </source>
</evidence>
<feature type="domain" description="Glycosyl transferase family 1" evidence="2">
    <location>
        <begin position="248"/>
        <end position="406"/>
    </location>
</feature>